<keyword evidence="1" id="KW-1133">Transmembrane helix</keyword>
<proteinExistence type="predicted"/>
<organism evidence="2">
    <name type="scientific">Anguilla anguilla</name>
    <name type="common">European freshwater eel</name>
    <name type="synonym">Muraena anguilla</name>
    <dbReference type="NCBI Taxonomy" id="7936"/>
    <lineage>
        <taxon>Eukaryota</taxon>
        <taxon>Metazoa</taxon>
        <taxon>Chordata</taxon>
        <taxon>Craniata</taxon>
        <taxon>Vertebrata</taxon>
        <taxon>Euteleostomi</taxon>
        <taxon>Actinopterygii</taxon>
        <taxon>Neopterygii</taxon>
        <taxon>Teleostei</taxon>
        <taxon>Anguilliformes</taxon>
        <taxon>Anguillidae</taxon>
        <taxon>Anguilla</taxon>
    </lineage>
</organism>
<accession>A0A0E9V0K6</accession>
<keyword evidence="1" id="KW-0812">Transmembrane</keyword>
<feature type="transmembrane region" description="Helical" evidence="1">
    <location>
        <begin position="20"/>
        <end position="39"/>
    </location>
</feature>
<keyword evidence="1" id="KW-0472">Membrane</keyword>
<reference evidence="2" key="2">
    <citation type="journal article" date="2015" name="Fish Shellfish Immunol.">
        <title>Early steps in the European eel (Anguilla anguilla)-Vibrio vulnificus interaction in the gills: Role of the RtxA13 toxin.</title>
        <authorList>
            <person name="Callol A."/>
            <person name="Pajuelo D."/>
            <person name="Ebbesson L."/>
            <person name="Teles M."/>
            <person name="MacKenzie S."/>
            <person name="Amaro C."/>
        </authorList>
    </citation>
    <scope>NUCLEOTIDE SEQUENCE</scope>
</reference>
<protein>
    <submittedName>
        <fullName evidence="2">Uncharacterized protein</fullName>
    </submittedName>
</protein>
<evidence type="ECO:0000313" key="2">
    <source>
        <dbReference type="EMBL" id="JAH71577.1"/>
    </source>
</evidence>
<dbReference type="EMBL" id="GBXM01037000">
    <property type="protein sequence ID" value="JAH71577.1"/>
    <property type="molecule type" value="Transcribed_RNA"/>
</dbReference>
<name>A0A0E9V0K6_ANGAN</name>
<sequence>MANFQLSNTWVRFGVTSSVRLLYVNFGVPLQYLLSPFLLSKNREPPDTAGPGISSSSLPSSLLI</sequence>
<evidence type="ECO:0000256" key="1">
    <source>
        <dbReference type="SAM" id="Phobius"/>
    </source>
</evidence>
<dbReference type="AlphaFoldDB" id="A0A0E9V0K6"/>
<reference evidence="2" key="1">
    <citation type="submission" date="2014-11" db="EMBL/GenBank/DDBJ databases">
        <authorList>
            <person name="Amaro Gonzalez C."/>
        </authorList>
    </citation>
    <scope>NUCLEOTIDE SEQUENCE</scope>
</reference>